<evidence type="ECO:0000313" key="6">
    <source>
        <dbReference type="EMBL" id="UJF31654.1"/>
    </source>
</evidence>
<dbReference type="Gene3D" id="3.40.50.720">
    <property type="entry name" value="NAD(P)-binding Rossmann-like Domain"/>
    <property type="match status" value="1"/>
</dbReference>
<evidence type="ECO:0000256" key="4">
    <source>
        <dbReference type="ARBA" id="ARBA00023002"/>
    </source>
</evidence>
<dbReference type="EMBL" id="CP090978">
    <property type="protein sequence ID" value="UJF31654.1"/>
    <property type="molecule type" value="Genomic_DNA"/>
</dbReference>
<accession>A0ABY3SCC4</accession>
<feature type="domain" description="Glucose dehydrogenase C-terminal" evidence="5">
    <location>
        <begin position="10"/>
        <end position="228"/>
    </location>
</feature>
<evidence type="ECO:0000259" key="5">
    <source>
        <dbReference type="Pfam" id="PF16912"/>
    </source>
</evidence>
<evidence type="ECO:0000256" key="1">
    <source>
        <dbReference type="ARBA" id="ARBA00001947"/>
    </source>
</evidence>
<organism evidence="6 7">
    <name type="scientific">Paenibacillus hexagrammi</name>
    <dbReference type="NCBI Taxonomy" id="2908839"/>
    <lineage>
        <taxon>Bacteria</taxon>
        <taxon>Bacillati</taxon>
        <taxon>Bacillota</taxon>
        <taxon>Bacilli</taxon>
        <taxon>Bacillales</taxon>
        <taxon>Paenibacillaceae</taxon>
        <taxon>Paenibacillus</taxon>
    </lineage>
</organism>
<comment type="cofactor">
    <cofactor evidence="1">
        <name>Zn(2+)</name>
        <dbReference type="ChEBI" id="CHEBI:29105"/>
    </cofactor>
</comment>
<dbReference type="Pfam" id="PF16912">
    <property type="entry name" value="Glu_dehyd_C"/>
    <property type="match status" value="1"/>
</dbReference>
<evidence type="ECO:0000313" key="7">
    <source>
        <dbReference type="Proteomes" id="UP001649230"/>
    </source>
</evidence>
<dbReference type="InterPro" id="IPR031640">
    <property type="entry name" value="Glu_dehyd_C"/>
</dbReference>
<dbReference type="Proteomes" id="UP001649230">
    <property type="component" value="Chromosome"/>
</dbReference>
<dbReference type="InterPro" id="IPR036291">
    <property type="entry name" value="NAD(P)-bd_dom_sf"/>
</dbReference>
<proteinExistence type="predicted"/>
<keyword evidence="2" id="KW-0479">Metal-binding</keyword>
<dbReference type="RefSeq" id="WP_235117999.1">
    <property type="nucleotide sequence ID" value="NZ_CP090978.1"/>
</dbReference>
<evidence type="ECO:0000256" key="3">
    <source>
        <dbReference type="ARBA" id="ARBA00022833"/>
    </source>
</evidence>
<sequence>MVPVPLELLELGMLVEPQSIVEKVWDQVLRIQQRLIWEPKTALILGSGPLGLLAAITCRILNLDVYVWSMSPEGSIQAQLVRDCGAQYQQSGSSESSQQNNLTLSAYAEKLGRPIDMILECTGYSPLAFEAMSALAPNGVLALLGVTPSDKKVEIHSDAINQSMVLENKCVIGSVNAARKDFETAIYRLMQMEEKHKGWLQRLITNRITLEQVPKLEFKDISLKAVVDVIPQAQWRSLVKKTEEIAYSFSV</sequence>
<keyword evidence="7" id="KW-1185">Reference proteome</keyword>
<gene>
    <name evidence="6" type="ORF">L0M14_17905</name>
</gene>
<dbReference type="PANTHER" id="PTHR43189">
    <property type="entry name" value="ZINC-TYPE ALCOHOL DEHYDROGENASE-LIKE PROTEIN C1198.01-RELATED"/>
    <property type="match status" value="1"/>
</dbReference>
<name>A0ABY3SCC4_9BACL</name>
<evidence type="ECO:0000256" key="2">
    <source>
        <dbReference type="ARBA" id="ARBA00022723"/>
    </source>
</evidence>
<reference evidence="6 7" key="1">
    <citation type="journal article" date="2024" name="Int. J. Syst. Evol. Microbiol.">
        <title>Paenibacillus hexagrammi sp. nov., a novel bacterium isolated from the gut content of Hexagrammos agrammus.</title>
        <authorList>
            <person name="Jung H.K."/>
            <person name="Kim D.G."/>
            <person name="Zin H."/>
            <person name="Park J."/>
            <person name="Jung H."/>
            <person name="Kim Y.O."/>
            <person name="Kong H.J."/>
            <person name="Kim J.W."/>
            <person name="Kim Y.S."/>
        </authorList>
    </citation>
    <scope>NUCLEOTIDE SEQUENCE [LARGE SCALE GENOMIC DNA]</scope>
    <source>
        <strain evidence="6 7">YPD9-1</strain>
    </source>
</reference>
<keyword evidence="3" id="KW-0862">Zinc</keyword>
<dbReference type="PANTHER" id="PTHR43189:SF2">
    <property type="entry name" value="GLUCOSE 1-DEHYDROGENASE"/>
    <property type="match status" value="1"/>
</dbReference>
<dbReference type="SUPFAM" id="SSF51735">
    <property type="entry name" value="NAD(P)-binding Rossmann-fold domains"/>
    <property type="match status" value="1"/>
</dbReference>
<protein>
    <submittedName>
        <fullName evidence="6">Zinc-binding dehydrogenase</fullName>
    </submittedName>
</protein>
<keyword evidence="4" id="KW-0560">Oxidoreductase</keyword>